<dbReference type="GO" id="GO:0006357">
    <property type="term" value="P:regulation of transcription by RNA polymerase II"/>
    <property type="evidence" value="ECO:0007669"/>
    <property type="project" value="TreeGrafter"/>
</dbReference>
<dbReference type="InterPro" id="IPR036236">
    <property type="entry name" value="Znf_C2H2_sf"/>
</dbReference>
<keyword evidence="4 8" id="KW-0863">Zinc-finger</keyword>
<evidence type="ECO:0000256" key="4">
    <source>
        <dbReference type="ARBA" id="ARBA00022771"/>
    </source>
</evidence>
<reference evidence="10 11" key="1">
    <citation type="journal article" date="2023" name="Nat. Commun.">
        <title>Origin of minicircular mitochondrial genomes in red algae.</title>
        <authorList>
            <person name="Lee Y."/>
            <person name="Cho C.H."/>
            <person name="Lee Y.M."/>
            <person name="Park S.I."/>
            <person name="Yang J.H."/>
            <person name="West J.A."/>
            <person name="Bhattacharya D."/>
            <person name="Yoon H.S."/>
        </authorList>
    </citation>
    <scope>NUCLEOTIDE SEQUENCE [LARGE SCALE GENOMIC DNA]</scope>
    <source>
        <strain evidence="10 11">CCMP1338</strain>
        <tissue evidence="10">Whole cell</tissue>
    </source>
</reference>
<comment type="caution">
    <text evidence="10">The sequence shown here is derived from an EMBL/GenBank/DDBJ whole genome shotgun (WGS) entry which is preliminary data.</text>
</comment>
<dbReference type="FunFam" id="3.30.160.60:FF:000100">
    <property type="entry name" value="Zinc finger 45-like"/>
    <property type="match status" value="1"/>
</dbReference>
<dbReference type="SMART" id="SM00355">
    <property type="entry name" value="ZnF_C2H2"/>
    <property type="match status" value="4"/>
</dbReference>
<dbReference type="EMBL" id="JAMWBK010000011">
    <property type="protein sequence ID" value="KAJ8901377.1"/>
    <property type="molecule type" value="Genomic_DNA"/>
</dbReference>
<accession>A0AAV8UJC5</accession>
<evidence type="ECO:0000256" key="7">
    <source>
        <dbReference type="ARBA" id="ARBA00023242"/>
    </source>
</evidence>
<evidence type="ECO:0000256" key="3">
    <source>
        <dbReference type="ARBA" id="ARBA00022737"/>
    </source>
</evidence>
<keyword evidence="6" id="KW-0238">DNA-binding</keyword>
<dbReference type="GO" id="GO:0000978">
    <property type="term" value="F:RNA polymerase II cis-regulatory region sequence-specific DNA binding"/>
    <property type="evidence" value="ECO:0007669"/>
    <property type="project" value="TreeGrafter"/>
</dbReference>
<dbReference type="GO" id="GO:0003700">
    <property type="term" value="F:DNA-binding transcription factor activity"/>
    <property type="evidence" value="ECO:0007669"/>
    <property type="project" value="TreeGrafter"/>
</dbReference>
<dbReference type="Pfam" id="PF13894">
    <property type="entry name" value="zf-C2H2_4"/>
    <property type="match status" value="1"/>
</dbReference>
<dbReference type="GO" id="GO:0005634">
    <property type="term" value="C:nucleus"/>
    <property type="evidence" value="ECO:0007669"/>
    <property type="project" value="UniProtKB-SubCell"/>
</dbReference>
<protein>
    <recommendedName>
        <fullName evidence="9">C2H2-type domain-containing protein</fullName>
    </recommendedName>
</protein>
<dbReference type="AlphaFoldDB" id="A0AAV8UJC5"/>
<dbReference type="PANTHER" id="PTHR24404">
    <property type="entry name" value="ZINC FINGER PROTEIN"/>
    <property type="match status" value="1"/>
</dbReference>
<keyword evidence="11" id="KW-1185">Reference proteome</keyword>
<dbReference type="PROSITE" id="PS50157">
    <property type="entry name" value="ZINC_FINGER_C2H2_2"/>
    <property type="match status" value="3"/>
</dbReference>
<dbReference type="Pfam" id="PF00096">
    <property type="entry name" value="zf-C2H2"/>
    <property type="match status" value="2"/>
</dbReference>
<dbReference type="PANTHER" id="PTHR24404:SF114">
    <property type="entry name" value="KLUMPFUSS, ISOFORM B-RELATED"/>
    <property type="match status" value="1"/>
</dbReference>
<comment type="subcellular location">
    <subcellularLocation>
        <location evidence="1">Nucleus</location>
    </subcellularLocation>
</comment>
<evidence type="ECO:0000259" key="9">
    <source>
        <dbReference type="PROSITE" id="PS50157"/>
    </source>
</evidence>
<keyword evidence="7" id="KW-0539">Nucleus</keyword>
<dbReference type="GO" id="GO:0008270">
    <property type="term" value="F:zinc ion binding"/>
    <property type="evidence" value="ECO:0007669"/>
    <property type="project" value="UniProtKB-KW"/>
</dbReference>
<dbReference type="PROSITE" id="PS00028">
    <property type="entry name" value="ZINC_FINGER_C2H2_1"/>
    <property type="match status" value="3"/>
</dbReference>
<keyword evidence="3" id="KW-0677">Repeat</keyword>
<evidence type="ECO:0000313" key="11">
    <source>
        <dbReference type="Proteomes" id="UP001157974"/>
    </source>
</evidence>
<evidence type="ECO:0000256" key="1">
    <source>
        <dbReference type="ARBA" id="ARBA00004123"/>
    </source>
</evidence>
<evidence type="ECO:0000256" key="2">
    <source>
        <dbReference type="ARBA" id="ARBA00022723"/>
    </source>
</evidence>
<dbReference type="Gene3D" id="3.30.160.60">
    <property type="entry name" value="Classic Zinc Finger"/>
    <property type="match status" value="2"/>
</dbReference>
<proteinExistence type="predicted"/>
<evidence type="ECO:0000256" key="5">
    <source>
        <dbReference type="ARBA" id="ARBA00022833"/>
    </source>
</evidence>
<gene>
    <name evidence="10" type="ORF">NDN08_007223</name>
</gene>
<organism evidence="10 11">
    <name type="scientific">Rhodosorus marinus</name>
    <dbReference type="NCBI Taxonomy" id="101924"/>
    <lineage>
        <taxon>Eukaryota</taxon>
        <taxon>Rhodophyta</taxon>
        <taxon>Stylonematophyceae</taxon>
        <taxon>Stylonematales</taxon>
        <taxon>Stylonemataceae</taxon>
        <taxon>Rhodosorus</taxon>
    </lineage>
</organism>
<feature type="domain" description="C2H2-type" evidence="9">
    <location>
        <begin position="425"/>
        <end position="453"/>
    </location>
</feature>
<dbReference type="InterPro" id="IPR050589">
    <property type="entry name" value="Ikaros_C2H2-ZF"/>
</dbReference>
<dbReference type="Proteomes" id="UP001157974">
    <property type="component" value="Unassembled WGS sequence"/>
</dbReference>
<evidence type="ECO:0000256" key="6">
    <source>
        <dbReference type="ARBA" id="ARBA00023125"/>
    </source>
</evidence>
<evidence type="ECO:0000313" key="10">
    <source>
        <dbReference type="EMBL" id="KAJ8901377.1"/>
    </source>
</evidence>
<feature type="domain" description="C2H2-type" evidence="9">
    <location>
        <begin position="396"/>
        <end position="424"/>
    </location>
</feature>
<name>A0AAV8UJC5_9RHOD</name>
<dbReference type="SUPFAM" id="SSF57667">
    <property type="entry name" value="beta-beta-alpha zinc fingers"/>
    <property type="match status" value="2"/>
</dbReference>
<evidence type="ECO:0000256" key="8">
    <source>
        <dbReference type="PROSITE-ProRule" id="PRU00042"/>
    </source>
</evidence>
<keyword evidence="2" id="KW-0479">Metal-binding</keyword>
<keyword evidence="5" id="KW-0862">Zinc</keyword>
<feature type="domain" description="C2H2-type" evidence="9">
    <location>
        <begin position="367"/>
        <end position="395"/>
    </location>
</feature>
<dbReference type="InterPro" id="IPR013087">
    <property type="entry name" value="Znf_C2H2_type"/>
</dbReference>
<sequence length="488" mass="55200">MVESGSPFSSLCEYLEDNPVATSWTLFGMNKLAMPDAGEWQTLLIDNRTFIPEATRQVLERSEICNLMYTLKEPWLLMTQFGNRDYSLGSGWAFIGGLPEKDGVVNKDFKRLERIHWLSFREGSKMTTLLLNEVEPGILAFAKSQELNERQNRTIWGIVDQNTQRILSSNVSDDHKTCDACHLLGIACEPLTCPNQGMFLAQWNRRMEMHANWDFELLAMEYGEGWLNGTWKVPVGNLEPVTVFNSCHRRGSVFDSALLCVLQEEALTVHPPRSTFRVAKYEQKVVDNFLGLEGHNFWNRETAVHGGELVLGDSSLDDSTPSSAQDGTESCQSWIRSEGLANNGGAVAKGNHRVGSEDADSKASRKFQCDVCGMMFKRSYETKRHRATVHQKRRDYTCAECGKNFTQNGHLNEHVKVYHIGKNVPTCKLCGKKFGNKSKLNRHVATVHENSRTFQCNVCRGMYKEKSYLKQHVISQHGVESWKEAVGS</sequence>